<evidence type="ECO:0000313" key="1">
    <source>
        <dbReference type="EMBL" id="XPM63691.1"/>
    </source>
</evidence>
<dbReference type="EMBL" id="CP182909">
    <property type="protein sequence ID" value="XPM63691.1"/>
    <property type="molecule type" value="Genomic_DNA"/>
</dbReference>
<dbReference type="EC" id="4.6.1.-" evidence="1"/>
<keyword evidence="2" id="KW-1185">Reference proteome</keyword>
<reference evidence="1 2" key="1">
    <citation type="journal article" date="2016" name="Genome Announc.">
        <title>Draft Genome Sequence of the Thermotolerant Cyanobacterium Desertifilum sp. IPPAS B-1220.</title>
        <authorList>
            <person name="Mironov K.S."/>
            <person name="Sinetova M.A."/>
            <person name="Bolatkhan K."/>
            <person name="Zayadan B.K."/>
            <person name="Ustinova V.V."/>
            <person name="Kupriyanova E.V."/>
            <person name="Skrypnik A.N."/>
            <person name="Gogoleva N.E."/>
            <person name="Gogolev Y.V."/>
            <person name="Los D.A."/>
        </authorList>
    </citation>
    <scope>NUCLEOTIDE SEQUENCE [LARGE SCALE GENOMIC DNA]</scope>
    <source>
        <strain evidence="1 2">IPPAS B-1220</strain>
    </source>
</reference>
<name>A0ACD5GU45_9CYAN</name>
<evidence type="ECO:0000313" key="2">
    <source>
        <dbReference type="Proteomes" id="UP000095472"/>
    </source>
</evidence>
<keyword evidence="1" id="KW-0456">Lyase</keyword>
<sequence length="99" mass="11344">MARQVTLTQVLEGQIEPEWVRDRAVLIGVTVLSIDDAFYTPYSATLRQIHRMPGVTLHAQIVSQLLDVVLEDRPLLWDWPKGWNCCGCWCGRCRVGCWC</sequence>
<accession>A0ACD5GU45</accession>
<organism evidence="1 2">
    <name type="scientific">Desertifilum tharense IPPAS B-1220</name>
    <dbReference type="NCBI Taxonomy" id="1781255"/>
    <lineage>
        <taxon>Bacteria</taxon>
        <taxon>Bacillati</taxon>
        <taxon>Cyanobacteriota</taxon>
        <taxon>Cyanophyceae</taxon>
        <taxon>Desertifilales</taxon>
        <taxon>Desertifilaceae</taxon>
        <taxon>Desertifilum</taxon>
    </lineage>
</organism>
<proteinExistence type="predicted"/>
<gene>
    <name evidence="1" type="ORF">BH720_031405</name>
</gene>
<dbReference type="Proteomes" id="UP000095472">
    <property type="component" value="Chromosome"/>
</dbReference>
<protein>
    <submittedName>
        <fullName evidence="1">CHASE2 domain-containing protein</fullName>
        <ecNumber evidence="1">4.6.1.-</ecNumber>
    </submittedName>
</protein>